<dbReference type="InterPro" id="IPR029044">
    <property type="entry name" value="Nucleotide-diphossugar_trans"/>
</dbReference>
<dbReference type="PROSITE" id="PS00808">
    <property type="entry name" value="ADP_GLC_PYROPHOSPH_1"/>
    <property type="match status" value="1"/>
</dbReference>
<dbReference type="PROSITE" id="PS00809">
    <property type="entry name" value="ADP_GLC_PYROPHOSPH_2"/>
    <property type="match status" value="1"/>
</dbReference>
<dbReference type="EMBL" id="VWXX01000017">
    <property type="protein sequence ID" value="KAA6184628.1"/>
    <property type="molecule type" value="Genomic_DNA"/>
</dbReference>
<dbReference type="InterPro" id="IPR011004">
    <property type="entry name" value="Trimer_LpxA-like_sf"/>
</dbReference>
<dbReference type="AlphaFoldDB" id="A0A5M8FI91"/>
<evidence type="ECO:0000259" key="10">
    <source>
        <dbReference type="Pfam" id="PF00483"/>
    </source>
</evidence>
<keyword evidence="2 9" id="KW-0321">Glycogen metabolism</keyword>
<reference evidence="12 13" key="1">
    <citation type="submission" date="2019-09" db="EMBL/GenBank/DDBJ databases">
        <title>Whole-genome sequence of the purple sulfur bacterium Thiohalocapsa marina DSM 19078.</title>
        <authorList>
            <person name="Kyndt J.A."/>
            <person name="Meyer T.E."/>
        </authorList>
    </citation>
    <scope>NUCLEOTIDE SEQUENCE [LARGE SCALE GENOMIC DNA]</scope>
    <source>
        <strain evidence="12 13">DSM 19078</strain>
    </source>
</reference>
<keyword evidence="8 9" id="KW-0119">Carbohydrate metabolism</keyword>
<organism evidence="12 13">
    <name type="scientific">Thiohalocapsa marina</name>
    <dbReference type="NCBI Taxonomy" id="424902"/>
    <lineage>
        <taxon>Bacteria</taxon>
        <taxon>Pseudomonadati</taxon>
        <taxon>Pseudomonadota</taxon>
        <taxon>Gammaproteobacteria</taxon>
        <taxon>Chromatiales</taxon>
        <taxon>Chromatiaceae</taxon>
        <taxon>Thiohalocapsa</taxon>
    </lineage>
</organism>
<dbReference type="Proteomes" id="UP000322981">
    <property type="component" value="Unassembled WGS sequence"/>
</dbReference>
<dbReference type="Pfam" id="PF24894">
    <property type="entry name" value="Hexapep_GlmU"/>
    <property type="match status" value="1"/>
</dbReference>
<protein>
    <recommendedName>
        <fullName evidence="9">Glucose-1-phosphate adenylyltransferase</fullName>
        <ecNumber evidence="9">2.7.7.27</ecNumber>
    </recommendedName>
    <alternativeName>
        <fullName evidence="9">ADP-glucose pyrophosphorylase</fullName>
        <shortName evidence="9">ADPGlc PPase</shortName>
    </alternativeName>
    <alternativeName>
        <fullName evidence="9">ADP-glucose synthase</fullName>
    </alternativeName>
</protein>
<evidence type="ECO:0000313" key="12">
    <source>
        <dbReference type="EMBL" id="KAA6184628.1"/>
    </source>
</evidence>
<dbReference type="PROSITE" id="PS00810">
    <property type="entry name" value="ADP_GLC_PYROPHOSPH_3"/>
    <property type="match status" value="1"/>
</dbReference>
<dbReference type="PANTHER" id="PTHR43523">
    <property type="entry name" value="GLUCOSE-1-PHOSPHATE ADENYLYLTRANSFERASE-RELATED"/>
    <property type="match status" value="1"/>
</dbReference>
<dbReference type="InterPro" id="IPR005836">
    <property type="entry name" value="ADP_Glu_pyroP_CS"/>
</dbReference>
<evidence type="ECO:0000313" key="13">
    <source>
        <dbReference type="Proteomes" id="UP000322981"/>
    </source>
</evidence>
<keyword evidence="4 9" id="KW-0548">Nucleotidyltransferase</keyword>
<dbReference type="InterPro" id="IPR005835">
    <property type="entry name" value="NTP_transferase_dom"/>
</dbReference>
<accession>A0A5M8FI91</accession>
<name>A0A5M8FI91_9GAMM</name>
<keyword evidence="13" id="KW-1185">Reference proteome</keyword>
<keyword evidence="6 9" id="KW-0067">ATP-binding</keyword>
<feature type="domain" description="Nucleotidyl transferase" evidence="10">
    <location>
        <begin position="7"/>
        <end position="275"/>
    </location>
</feature>
<gene>
    <name evidence="9" type="primary">glgC</name>
    <name evidence="12" type="ORF">F2Q65_11690</name>
</gene>
<dbReference type="Gene3D" id="3.90.550.10">
    <property type="entry name" value="Spore Coat Polysaccharide Biosynthesis Protein SpsA, Chain A"/>
    <property type="match status" value="1"/>
</dbReference>
<dbReference type="InterPro" id="IPR023049">
    <property type="entry name" value="GlgC_bac"/>
</dbReference>
<feature type="domain" description="Glucose-1-phosphate adenylyltransferase/Bifunctional protein GlmU-like C-terminal hexapeptide" evidence="11">
    <location>
        <begin position="306"/>
        <end position="397"/>
    </location>
</feature>
<comment type="caution">
    <text evidence="9">Lacks conserved residue(s) required for the propagation of feature annotation.</text>
</comment>
<feature type="binding site" evidence="9">
    <location>
        <position position="163"/>
    </location>
    <ligand>
        <name>alpha-D-glucose 1-phosphate</name>
        <dbReference type="ChEBI" id="CHEBI:58601"/>
    </ligand>
</feature>
<dbReference type="GO" id="GO:0005524">
    <property type="term" value="F:ATP binding"/>
    <property type="evidence" value="ECO:0007669"/>
    <property type="project" value="UniProtKB-KW"/>
</dbReference>
<dbReference type="RefSeq" id="WP_150093573.1">
    <property type="nucleotide sequence ID" value="NZ_JBFUOH010000035.1"/>
</dbReference>
<evidence type="ECO:0000256" key="6">
    <source>
        <dbReference type="ARBA" id="ARBA00022840"/>
    </source>
</evidence>
<dbReference type="PANTHER" id="PTHR43523:SF2">
    <property type="entry name" value="GLUCOSE-1-PHOSPHATE ADENYLYLTRANSFERASE"/>
    <property type="match status" value="1"/>
</dbReference>
<dbReference type="CDD" id="cd04651">
    <property type="entry name" value="LbH_G1P_AT_C"/>
    <property type="match status" value="1"/>
</dbReference>
<feature type="site" description="Could play a key role in the communication between the regulatory and the substrate sites" evidence="9">
    <location>
        <position position="97"/>
    </location>
</feature>
<comment type="function">
    <text evidence="9">Involved in the biosynthesis of ADP-glucose, a building block required for the elongation reactions to produce glycogen. Catalyzes the reaction between ATP and alpha-D-glucose 1-phosphate (G1P) to produce pyrophosphate and ADP-Glc.</text>
</comment>
<feature type="binding site" evidence="9">
    <location>
        <begin position="178"/>
        <end position="179"/>
    </location>
    <ligand>
        <name>alpha-D-glucose 1-phosphate</name>
        <dbReference type="ChEBI" id="CHEBI:58601"/>
    </ligand>
</feature>
<evidence type="ECO:0000256" key="9">
    <source>
        <dbReference type="HAMAP-Rule" id="MF_00624"/>
    </source>
</evidence>
<dbReference type="GO" id="GO:0008878">
    <property type="term" value="F:glucose-1-phosphate adenylyltransferase activity"/>
    <property type="evidence" value="ECO:0007669"/>
    <property type="project" value="UniProtKB-UniRule"/>
</dbReference>
<comment type="catalytic activity">
    <reaction evidence="9">
        <text>alpha-D-glucose 1-phosphate + ATP + H(+) = ADP-alpha-D-glucose + diphosphate</text>
        <dbReference type="Rhea" id="RHEA:12120"/>
        <dbReference type="ChEBI" id="CHEBI:15378"/>
        <dbReference type="ChEBI" id="CHEBI:30616"/>
        <dbReference type="ChEBI" id="CHEBI:33019"/>
        <dbReference type="ChEBI" id="CHEBI:57498"/>
        <dbReference type="ChEBI" id="CHEBI:58601"/>
        <dbReference type="EC" id="2.7.7.27"/>
    </reaction>
</comment>
<dbReference type="SUPFAM" id="SSF53448">
    <property type="entry name" value="Nucleotide-diphospho-sugar transferases"/>
    <property type="match status" value="1"/>
</dbReference>
<dbReference type="Gene3D" id="2.160.10.10">
    <property type="entry name" value="Hexapeptide repeat proteins"/>
    <property type="match status" value="1"/>
</dbReference>
<comment type="pathway">
    <text evidence="9">Glycan biosynthesis; glycogen biosynthesis.</text>
</comment>
<keyword evidence="5 9" id="KW-0547">Nucleotide-binding</keyword>
<dbReference type="NCBIfam" id="NF002023">
    <property type="entry name" value="PRK00844.1"/>
    <property type="match status" value="1"/>
</dbReference>
<comment type="subunit">
    <text evidence="9">Homotetramer.</text>
</comment>
<sequence>MPDRVIAFVMAGGQGSRLQPLTAARSKPSVPFGSRYRIVDFVLSNLVNSQIRTIYLLVQYKSQSLIEHVRKAWTISPLLNDQFVTVVPPQMRAGQSWFQGTADAVHQNINLIEEHAPDYVVVFGADHIYRMDIRQMLDFHKEREADVSIAALPVPIEDARSFGVIAADADGRIEAFQEKPANPTPLADDPSSAYASMGNYVFSARVLMEALQAAQQAGETDFGQHVLPRLLASGHRLFAYDFASNQIPGIKPYESQVYWRDVGNIDAYFNTHKDVLGAEPVFDAFNPEWPIYSSNYQGPVARVLGGQLRNTLLGAATIIHDNSRISNSIIRREAVIEEDVVLEDCIVMDYVRVCKGARLRKVIIDRHNIIEPGTVIGYDAEADSKLYTVTPGGVTVVPSGQIGFYARSAGYGGGYSE</sequence>
<feature type="site" description="Could play a key role in the communication between the regulatory and the substrate sites" evidence="9">
    <location>
        <position position="59"/>
    </location>
</feature>
<dbReference type="InterPro" id="IPR056818">
    <property type="entry name" value="GlmU/GlgC-like_hexapep"/>
</dbReference>
<comment type="similarity">
    <text evidence="1 9">Belongs to the bacterial/plant glucose-1-phosphate adenylyltransferase family.</text>
</comment>
<dbReference type="HAMAP" id="MF_00624">
    <property type="entry name" value="GlgC"/>
    <property type="match status" value="1"/>
</dbReference>
<keyword evidence="3 9" id="KW-0808">Transferase</keyword>
<evidence type="ECO:0000259" key="11">
    <source>
        <dbReference type="Pfam" id="PF24894"/>
    </source>
</evidence>
<dbReference type="OrthoDB" id="9801810at2"/>
<dbReference type="SUPFAM" id="SSF51161">
    <property type="entry name" value="Trimeric LpxA-like enzymes"/>
    <property type="match status" value="1"/>
</dbReference>
<dbReference type="GO" id="GO:0005978">
    <property type="term" value="P:glycogen biosynthetic process"/>
    <property type="evidence" value="ECO:0007669"/>
    <property type="project" value="UniProtKB-UniRule"/>
</dbReference>
<dbReference type="Pfam" id="PF00483">
    <property type="entry name" value="NTP_transferase"/>
    <property type="match status" value="1"/>
</dbReference>
<dbReference type="EC" id="2.7.7.27" evidence="9"/>
<evidence type="ECO:0000256" key="4">
    <source>
        <dbReference type="ARBA" id="ARBA00022695"/>
    </source>
</evidence>
<keyword evidence="7 9" id="KW-0320">Glycogen biosynthesis</keyword>
<feature type="binding site" evidence="9">
    <location>
        <position position="196"/>
    </location>
    <ligand>
        <name>alpha-D-glucose 1-phosphate</name>
        <dbReference type="ChEBI" id="CHEBI:58601"/>
    </ligand>
</feature>
<comment type="caution">
    <text evidence="12">The sequence shown here is derived from an EMBL/GenBank/DDBJ whole genome shotgun (WGS) entry which is preliminary data.</text>
</comment>
<proteinExistence type="inferred from homology"/>
<dbReference type="CDD" id="cd02508">
    <property type="entry name" value="ADP_Glucose_PP"/>
    <property type="match status" value="1"/>
</dbReference>
<evidence type="ECO:0000256" key="3">
    <source>
        <dbReference type="ARBA" id="ARBA00022679"/>
    </source>
</evidence>
<evidence type="ECO:0000256" key="7">
    <source>
        <dbReference type="ARBA" id="ARBA00023056"/>
    </source>
</evidence>
<evidence type="ECO:0000256" key="1">
    <source>
        <dbReference type="ARBA" id="ARBA00010443"/>
    </source>
</evidence>
<evidence type="ECO:0000256" key="2">
    <source>
        <dbReference type="ARBA" id="ARBA00022600"/>
    </source>
</evidence>
<dbReference type="UniPathway" id="UPA00164"/>
<evidence type="ECO:0000256" key="8">
    <source>
        <dbReference type="ARBA" id="ARBA00023277"/>
    </source>
</evidence>
<evidence type="ECO:0000256" key="5">
    <source>
        <dbReference type="ARBA" id="ARBA00022741"/>
    </source>
</evidence>
<dbReference type="InterPro" id="IPR011831">
    <property type="entry name" value="ADP-Glc_PPase"/>
</dbReference>